<protein>
    <recommendedName>
        <fullName evidence="3">Secreted protein</fullName>
    </recommendedName>
</protein>
<evidence type="ECO:0000256" key="1">
    <source>
        <dbReference type="SAM" id="SignalP"/>
    </source>
</evidence>
<keyword evidence="1" id="KW-0732">Signal</keyword>
<proteinExistence type="evidence at transcript level"/>
<reference evidence="2" key="2">
    <citation type="submission" date="2012-06" db="EMBL/GenBank/DDBJ databases">
        <authorList>
            <person name="Yu Y."/>
            <person name="Currie J."/>
            <person name="Lomeli R."/>
            <person name="Angelova A."/>
            <person name="Collura K."/>
            <person name="Wissotski M."/>
            <person name="Campos D."/>
            <person name="Kudrna D."/>
            <person name="Golser W."/>
            <person name="Ashely E."/>
            <person name="Descour A."/>
            <person name="Fernandes J."/>
            <person name="Soderlund C."/>
            <person name="Walbot V."/>
        </authorList>
    </citation>
    <scope>NUCLEOTIDE SEQUENCE</scope>
    <source>
        <strain evidence="2">B73</strain>
    </source>
</reference>
<name>C0PJ56_MAIZE</name>
<feature type="chain" id="PRO_5013334017" description="Secreted protein" evidence="1">
    <location>
        <begin position="16"/>
        <end position="128"/>
    </location>
</feature>
<evidence type="ECO:0008006" key="3">
    <source>
        <dbReference type="Google" id="ProtNLM"/>
    </source>
</evidence>
<reference evidence="2" key="1">
    <citation type="journal article" date="2009" name="PLoS Genet.">
        <title>Sequencing, mapping, and analysis of 27,455 maize full-length cDNAs.</title>
        <authorList>
            <person name="Soderlund C."/>
            <person name="Descour A."/>
            <person name="Kudrna D."/>
            <person name="Bomhoff M."/>
            <person name="Boyd L."/>
            <person name="Currie J."/>
            <person name="Angelova A."/>
            <person name="Collura K."/>
            <person name="Wissotski M."/>
            <person name="Ashley E."/>
            <person name="Morrow D."/>
            <person name="Fernandes J."/>
            <person name="Walbot V."/>
            <person name="Yu Y."/>
        </authorList>
    </citation>
    <scope>NUCLEOTIDE SEQUENCE</scope>
    <source>
        <strain evidence="2">B73</strain>
    </source>
</reference>
<feature type="signal peptide" evidence="1">
    <location>
        <begin position="1"/>
        <end position="15"/>
    </location>
</feature>
<dbReference type="AlphaFoldDB" id="C0PJ56"/>
<sequence length="128" mass="13701">MLAFSVMTLRVRITCFVALFSRSCMLNSTPAPATRRLRRSAVPCFVAPLDRLGRTGAARSCECAIVILAMNDLLLDSIEDNGSNEESHESPKFCLELSSKATTSCLSGTVESASALLAVPLYSNNNGP</sequence>
<accession>C0PJ56</accession>
<dbReference type="EMBL" id="BT068325">
    <property type="protein sequence ID" value="ACN35222.1"/>
    <property type="molecule type" value="mRNA"/>
</dbReference>
<evidence type="ECO:0000313" key="2">
    <source>
        <dbReference type="EMBL" id="ACN35222.1"/>
    </source>
</evidence>
<organism evidence="2">
    <name type="scientific">Zea mays</name>
    <name type="common">Maize</name>
    <dbReference type="NCBI Taxonomy" id="4577"/>
    <lineage>
        <taxon>Eukaryota</taxon>
        <taxon>Viridiplantae</taxon>
        <taxon>Streptophyta</taxon>
        <taxon>Embryophyta</taxon>
        <taxon>Tracheophyta</taxon>
        <taxon>Spermatophyta</taxon>
        <taxon>Magnoliopsida</taxon>
        <taxon>Liliopsida</taxon>
        <taxon>Poales</taxon>
        <taxon>Poaceae</taxon>
        <taxon>PACMAD clade</taxon>
        <taxon>Panicoideae</taxon>
        <taxon>Andropogonodae</taxon>
        <taxon>Andropogoneae</taxon>
        <taxon>Tripsacinae</taxon>
        <taxon>Zea</taxon>
    </lineage>
</organism>